<keyword evidence="3" id="KW-1185">Reference proteome</keyword>
<dbReference type="KEGG" id="aft:BBF96_03350"/>
<feature type="domain" description="Replicative helicase loading/DNA remodeling protein DnaB N-terminal winged helix" evidence="1">
    <location>
        <begin position="16"/>
        <end position="139"/>
    </location>
</feature>
<dbReference type="RefSeq" id="WP_164730874.1">
    <property type="nucleotide sequence ID" value="NZ_CP016379.1"/>
</dbReference>
<accession>A0A3S9SW30</accession>
<evidence type="ECO:0000313" key="3">
    <source>
        <dbReference type="Proteomes" id="UP000267250"/>
    </source>
</evidence>
<dbReference type="Pfam" id="PF25888">
    <property type="entry name" value="WHD_DnaB"/>
    <property type="match status" value="1"/>
</dbReference>
<dbReference type="AlphaFoldDB" id="A0A3S9SW30"/>
<sequence length="303" mass="35988">MLYEQIVIRHRNRRGYVQTYNELYDLYQPILGHATISVYNNLMRYVNNIMDHENNGFSYPTLDMLAKKMRMGKRTIIQARQKLESMGLLEVYYERVKLGNLNYNKYYYDLIDPLEYHEFFLKYGELLRQEAGDQYYQEIFKPIFEAEKAVLGVSNETPKKAYLEVSNETSVGVSNETVKKQSILKRQIYSSSSIHRTGAFGKSISEAEQISILENLYIDTLGLSTFDSNTTKMIKHLLSKWDFEYIRKQMEYTKEKIEEYSLRYHPSEEKGIRSYWGFVYCACRDNYAKARIKSYPEHWEKEG</sequence>
<organism evidence="2 3">
    <name type="scientific">Anoxybacter fermentans</name>
    <dbReference type="NCBI Taxonomy" id="1323375"/>
    <lineage>
        <taxon>Bacteria</taxon>
        <taxon>Bacillati</taxon>
        <taxon>Bacillota</taxon>
        <taxon>Clostridia</taxon>
        <taxon>Halanaerobiales</taxon>
        <taxon>Anoxybacter</taxon>
    </lineage>
</organism>
<name>A0A3S9SW30_9FIRM</name>
<dbReference type="InterPro" id="IPR036388">
    <property type="entry name" value="WH-like_DNA-bd_sf"/>
</dbReference>
<dbReference type="Gene3D" id="1.10.10.10">
    <property type="entry name" value="Winged helix-like DNA-binding domain superfamily/Winged helix DNA-binding domain"/>
    <property type="match status" value="1"/>
</dbReference>
<gene>
    <name evidence="2" type="ORF">BBF96_03350</name>
</gene>
<dbReference type="InterPro" id="IPR058660">
    <property type="entry name" value="WHD_DnaB"/>
</dbReference>
<evidence type="ECO:0000259" key="1">
    <source>
        <dbReference type="Pfam" id="PF25888"/>
    </source>
</evidence>
<proteinExistence type="predicted"/>
<dbReference type="EMBL" id="CP016379">
    <property type="protein sequence ID" value="AZR72501.1"/>
    <property type="molecule type" value="Genomic_DNA"/>
</dbReference>
<evidence type="ECO:0000313" key="2">
    <source>
        <dbReference type="EMBL" id="AZR72501.1"/>
    </source>
</evidence>
<dbReference type="Proteomes" id="UP000267250">
    <property type="component" value="Chromosome"/>
</dbReference>
<reference evidence="2 3" key="1">
    <citation type="submission" date="2016-07" db="EMBL/GenBank/DDBJ databases">
        <title>Genome and transcriptome analysis of iron-reducing fermentative bacteria Anoxybacter fermentans.</title>
        <authorList>
            <person name="Zeng X."/>
            <person name="Shao Z."/>
        </authorList>
    </citation>
    <scope>NUCLEOTIDE SEQUENCE [LARGE SCALE GENOMIC DNA]</scope>
    <source>
        <strain evidence="2 3">DY22613</strain>
    </source>
</reference>
<protein>
    <recommendedName>
        <fullName evidence="1">Replicative helicase loading/DNA remodeling protein DnaB N-terminal winged helix domain-containing protein</fullName>
    </recommendedName>
</protein>